<organism evidence="1 2">
    <name type="scientific">Paucihalobacter ruber</name>
    <dbReference type="NCBI Taxonomy" id="2567861"/>
    <lineage>
        <taxon>Bacteria</taxon>
        <taxon>Pseudomonadati</taxon>
        <taxon>Bacteroidota</taxon>
        <taxon>Flavobacteriia</taxon>
        <taxon>Flavobacteriales</taxon>
        <taxon>Flavobacteriaceae</taxon>
        <taxon>Paucihalobacter</taxon>
    </lineage>
</organism>
<dbReference type="EMBL" id="VHIQ01000004">
    <property type="protein sequence ID" value="TPV33491.1"/>
    <property type="molecule type" value="Genomic_DNA"/>
</dbReference>
<evidence type="ECO:0000313" key="1">
    <source>
        <dbReference type="EMBL" id="TPV33491.1"/>
    </source>
</evidence>
<name>A0A506PI47_9FLAO</name>
<dbReference type="Proteomes" id="UP000317332">
    <property type="component" value="Unassembled WGS sequence"/>
</dbReference>
<sequence length="135" mass="15249">MTAHQSLSTQAYQHIGYLFYAVAAVDKTIDDKEVKTLKGLVKEHWVNIDSTSDVFGSDAAYQIEIVFDWLEEADWKSDTCFSKFEGYYKNHSSLFTEDIKSLIIKTALAIAESYAGKNKSELIILAKIEALLKTK</sequence>
<evidence type="ECO:0008006" key="3">
    <source>
        <dbReference type="Google" id="ProtNLM"/>
    </source>
</evidence>
<dbReference type="OrthoDB" id="979732at2"/>
<protein>
    <recommendedName>
        <fullName evidence="3">Co-chaperone DjlA N-terminal domain-containing protein</fullName>
    </recommendedName>
</protein>
<dbReference type="AlphaFoldDB" id="A0A506PI47"/>
<reference evidence="1 2" key="1">
    <citation type="submission" date="2019-06" db="EMBL/GenBank/DDBJ databases">
        <title>Flavobacteriaceae Paucihalobacterium erythroidium CWB-1, complete genome.</title>
        <authorList>
            <person name="Wu S."/>
        </authorList>
    </citation>
    <scope>NUCLEOTIDE SEQUENCE [LARGE SCALE GENOMIC DNA]</scope>
    <source>
        <strain evidence="1 2">CWB-1</strain>
    </source>
</reference>
<keyword evidence="2" id="KW-1185">Reference proteome</keyword>
<evidence type="ECO:0000313" key="2">
    <source>
        <dbReference type="Proteomes" id="UP000317332"/>
    </source>
</evidence>
<comment type="caution">
    <text evidence="1">The sequence shown here is derived from an EMBL/GenBank/DDBJ whole genome shotgun (WGS) entry which is preliminary data.</text>
</comment>
<proteinExistence type="predicted"/>
<dbReference type="RefSeq" id="WP_140990453.1">
    <property type="nucleotide sequence ID" value="NZ_VHIQ01000004.1"/>
</dbReference>
<gene>
    <name evidence="1" type="ORF">FJ651_10435</name>
</gene>
<accession>A0A506PI47</accession>